<keyword evidence="6" id="KW-0539">Nucleus</keyword>
<evidence type="ECO:0000256" key="3">
    <source>
        <dbReference type="ARBA" id="ARBA00022723"/>
    </source>
</evidence>
<dbReference type="GO" id="GO:0005681">
    <property type="term" value="C:spliceosomal complex"/>
    <property type="evidence" value="ECO:0007669"/>
    <property type="project" value="InterPro"/>
</dbReference>
<reference evidence="9" key="1">
    <citation type="submission" date="2013-12" db="EMBL/GenBank/DDBJ databases">
        <title>The Genome Sequence of Aphanomyces invadans NJM9701.</title>
        <authorList>
            <consortium name="The Broad Institute Genomics Platform"/>
            <person name="Russ C."/>
            <person name="Tyler B."/>
            <person name="van West P."/>
            <person name="Dieguez-Uribeondo J."/>
            <person name="Young S.K."/>
            <person name="Zeng Q."/>
            <person name="Gargeya S."/>
            <person name="Fitzgerald M."/>
            <person name="Abouelleil A."/>
            <person name="Alvarado L."/>
            <person name="Chapman S.B."/>
            <person name="Gainer-Dewar J."/>
            <person name="Goldberg J."/>
            <person name="Griggs A."/>
            <person name="Gujja S."/>
            <person name="Hansen M."/>
            <person name="Howarth C."/>
            <person name="Imamovic A."/>
            <person name="Ireland A."/>
            <person name="Larimer J."/>
            <person name="McCowan C."/>
            <person name="Murphy C."/>
            <person name="Pearson M."/>
            <person name="Poon T.W."/>
            <person name="Priest M."/>
            <person name="Roberts A."/>
            <person name="Saif S."/>
            <person name="Shea T."/>
            <person name="Sykes S."/>
            <person name="Wortman J."/>
            <person name="Nusbaum C."/>
            <person name="Birren B."/>
        </authorList>
    </citation>
    <scope>NUCLEOTIDE SEQUENCE [LARGE SCALE GENOMIC DNA]</scope>
    <source>
        <strain evidence="9">NJM9701</strain>
    </source>
</reference>
<dbReference type="AlphaFoldDB" id="A0A024U049"/>
<dbReference type="GO" id="GO:0008270">
    <property type="term" value="F:zinc ion binding"/>
    <property type="evidence" value="ECO:0007669"/>
    <property type="project" value="UniProtKB-KW"/>
</dbReference>
<dbReference type="PANTHER" id="PTHR13278:SF0">
    <property type="entry name" value="ZINC FINGER PROTEIN 830"/>
    <property type="match status" value="1"/>
</dbReference>
<keyword evidence="7" id="KW-0175">Coiled coil</keyword>
<dbReference type="PANTHER" id="PTHR13278">
    <property type="entry name" value="ZINC FINGER PROTEIN 830"/>
    <property type="match status" value="1"/>
</dbReference>
<dbReference type="GO" id="GO:0044773">
    <property type="term" value="P:mitotic DNA damage checkpoint signaling"/>
    <property type="evidence" value="ECO:0007669"/>
    <property type="project" value="TreeGrafter"/>
</dbReference>
<evidence type="ECO:0000313" key="9">
    <source>
        <dbReference type="EMBL" id="ETV99266.1"/>
    </source>
</evidence>
<dbReference type="EMBL" id="KI913967">
    <property type="protein sequence ID" value="ETV99266.1"/>
    <property type="molecule type" value="Genomic_DNA"/>
</dbReference>
<dbReference type="VEuPathDB" id="FungiDB:H310_08007"/>
<evidence type="ECO:0000256" key="6">
    <source>
        <dbReference type="ARBA" id="ARBA00023242"/>
    </source>
</evidence>
<dbReference type="GO" id="GO:0003676">
    <property type="term" value="F:nucleic acid binding"/>
    <property type="evidence" value="ECO:0007669"/>
    <property type="project" value="InterPro"/>
</dbReference>
<accession>A0A024U049</accession>
<evidence type="ECO:0000313" key="11">
    <source>
        <dbReference type="Proteomes" id="UP000285060"/>
    </source>
</evidence>
<keyword evidence="3" id="KW-0479">Metal-binding</keyword>
<name>A0A024U049_9STRA</name>
<evidence type="ECO:0000256" key="1">
    <source>
        <dbReference type="ARBA" id="ARBA00004324"/>
    </source>
</evidence>
<dbReference type="RefSeq" id="XP_008871822.1">
    <property type="nucleotide sequence ID" value="XM_008873600.1"/>
</dbReference>
<protein>
    <recommendedName>
        <fullName evidence="8">ZNF380 coiled-coil domain-containing protein</fullName>
    </recommendedName>
</protein>
<feature type="domain" description="ZNF380 coiled-coil" evidence="8">
    <location>
        <begin position="10"/>
        <end position="87"/>
    </location>
</feature>
<evidence type="ECO:0000256" key="2">
    <source>
        <dbReference type="ARBA" id="ARBA00022473"/>
    </source>
</evidence>
<keyword evidence="2" id="KW-0217">Developmental protein</keyword>
<dbReference type="InterPro" id="IPR059039">
    <property type="entry name" value="ZNF380_CC"/>
</dbReference>
<evidence type="ECO:0000256" key="4">
    <source>
        <dbReference type="ARBA" id="ARBA00022771"/>
    </source>
</evidence>
<reference evidence="10 11" key="2">
    <citation type="submission" date="2018-08" db="EMBL/GenBank/DDBJ databases">
        <title>Aphanomyces genome sequencing and annotation.</title>
        <authorList>
            <person name="Minardi D."/>
            <person name="Oidtmann B."/>
            <person name="Van Der Giezen M."/>
            <person name="Studholme D.J."/>
        </authorList>
    </citation>
    <scope>NUCLEOTIDE SEQUENCE [LARGE SCALE GENOMIC DNA]</scope>
    <source>
        <strain evidence="10 11">NJM0002</strain>
    </source>
</reference>
<gene>
    <name evidence="10" type="ORF">DYB32_001781</name>
    <name evidence="9" type="ORF">H310_08007</name>
</gene>
<dbReference type="Pfam" id="PF23406">
    <property type="entry name" value="ZNF380_CC"/>
    <property type="match status" value="1"/>
</dbReference>
<proteinExistence type="predicted"/>
<dbReference type="OrthoDB" id="77607at2759"/>
<dbReference type="eggNOG" id="ENOG502S224">
    <property type="taxonomic scope" value="Eukaryota"/>
</dbReference>
<evidence type="ECO:0000259" key="8">
    <source>
        <dbReference type="Pfam" id="PF23406"/>
    </source>
</evidence>
<keyword evidence="11" id="KW-1185">Reference proteome</keyword>
<dbReference type="GeneID" id="20085057"/>
<keyword evidence="5" id="KW-0862">Zinc</keyword>
<dbReference type="GO" id="GO:0033260">
    <property type="term" value="P:nuclear DNA replication"/>
    <property type="evidence" value="ECO:0007669"/>
    <property type="project" value="TreeGrafter"/>
</dbReference>
<dbReference type="GO" id="GO:0033314">
    <property type="term" value="P:mitotic DNA replication checkpoint signaling"/>
    <property type="evidence" value="ECO:0007669"/>
    <property type="project" value="TreeGrafter"/>
</dbReference>
<feature type="coiled-coil region" evidence="7">
    <location>
        <begin position="19"/>
        <end position="74"/>
    </location>
</feature>
<dbReference type="Proteomes" id="UP000285060">
    <property type="component" value="Unassembled WGS sequence"/>
</dbReference>
<sequence length="162" mass="18524">MSNKRKEEHLPAGFFDDPVADAKARKLNVKEEVAKAQEREWQDFQNFVASVETEETSEEKVKTAAEEAEEVEALEKLQQMQYMNRVRKTILLVTKADASEVKDEDTAELENVEDPTVDSPAEIVAQVMEKRAALELNRKALDDAENATDDDDNILDWRAKQW</sequence>
<evidence type="ECO:0000313" key="10">
    <source>
        <dbReference type="EMBL" id="RHY33226.1"/>
    </source>
</evidence>
<evidence type="ECO:0000256" key="5">
    <source>
        <dbReference type="ARBA" id="ARBA00022833"/>
    </source>
</evidence>
<evidence type="ECO:0000256" key="7">
    <source>
        <dbReference type="SAM" id="Coils"/>
    </source>
</evidence>
<keyword evidence="4" id="KW-0863">Zinc-finger</keyword>
<dbReference type="EMBL" id="QUSY01000085">
    <property type="protein sequence ID" value="RHY33226.1"/>
    <property type="molecule type" value="Genomic_DNA"/>
</dbReference>
<dbReference type="InterPro" id="IPR040050">
    <property type="entry name" value="ZNF830-like"/>
</dbReference>
<comment type="subcellular location">
    <subcellularLocation>
        <location evidence="1">Nucleus speckle</location>
    </subcellularLocation>
</comment>
<organism evidence="9">
    <name type="scientific">Aphanomyces invadans</name>
    <dbReference type="NCBI Taxonomy" id="157072"/>
    <lineage>
        <taxon>Eukaryota</taxon>
        <taxon>Sar</taxon>
        <taxon>Stramenopiles</taxon>
        <taxon>Oomycota</taxon>
        <taxon>Saprolegniomycetes</taxon>
        <taxon>Saprolegniales</taxon>
        <taxon>Verrucalvaceae</taxon>
        <taxon>Aphanomyces</taxon>
    </lineage>
</organism>